<protein>
    <submittedName>
        <fullName evidence="7">O-antigen ligase</fullName>
    </submittedName>
</protein>
<dbReference type="GO" id="GO:0016874">
    <property type="term" value="F:ligase activity"/>
    <property type="evidence" value="ECO:0007669"/>
    <property type="project" value="UniProtKB-KW"/>
</dbReference>
<feature type="transmembrane region" description="Helical" evidence="5">
    <location>
        <begin position="404"/>
        <end position="421"/>
    </location>
</feature>
<dbReference type="PANTHER" id="PTHR37422:SF17">
    <property type="entry name" value="O-ANTIGEN LIGASE"/>
    <property type="match status" value="1"/>
</dbReference>
<feature type="transmembrane region" description="Helical" evidence="5">
    <location>
        <begin position="79"/>
        <end position="96"/>
    </location>
</feature>
<keyword evidence="8" id="KW-1185">Reference proteome</keyword>
<evidence type="ECO:0000259" key="6">
    <source>
        <dbReference type="Pfam" id="PF04932"/>
    </source>
</evidence>
<feature type="transmembrane region" description="Helical" evidence="5">
    <location>
        <begin position="102"/>
        <end position="123"/>
    </location>
</feature>
<evidence type="ECO:0000256" key="2">
    <source>
        <dbReference type="ARBA" id="ARBA00022692"/>
    </source>
</evidence>
<proteinExistence type="predicted"/>
<reference evidence="7 8" key="1">
    <citation type="submission" date="2023-06" db="EMBL/GenBank/DDBJ databases">
        <title>Alkalimonas sp., MEB004 an alkaliphilic bacterium isolated from Lonar Lake, India.</title>
        <authorList>
            <person name="Joshi A."/>
            <person name="Thite S."/>
        </authorList>
    </citation>
    <scope>NUCLEOTIDE SEQUENCE [LARGE SCALE GENOMIC DNA]</scope>
    <source>
        <strain evidence="7 8">MEB004</strain>
    </source>
</reference>
<dbReference type="EMBL" id="JAUGZK010000006">
    <property type="protein sequence ID" value="MEE2024478.1"/>
    <property type="molecule type" value="Genomic_DNA"/>
</dbReference>
<organism evidence="7 8">
    <name type="scientific">Alkalimonas mucilaginosa</name>
    <dbReference type="NCBI Taxonomy" id="3057676"/>
    <lineage>
        <taxon>Bacteria</taxon>
        <taxon>Pseudomonadati</taxon>
        <taxon>Pseudomonadota</taxon>
        <taxon>Gammaproteobacteria</taxon>
        <taxon>Alkalimonas</taxon>
    </lineage>
</organism>
<feature type="transmembrane region" description="Helical" evidence="5">
    <location>
        <begin position="340"/>
        <end position="362"/>
    </location>
</feature>
<dbReference type="InterPro" id="IPR007016">
    <property type="entry name" value="O-antigen_ligase-rel_domated"/>
</dbReference>
<gene>
    <name evidence="7" type="ORF">QWF21_09475</name>
</gene>
<dbReference type="Proteomes" id="UP001339167">
    <property type="component" value="Unassembled WGS sequence"/>
</dbReference>
<feature type="domain" description="O-antigen ligase-related" evidence="6">
    <location>
        <begin position="205"/>
        <end position="351"/>
    </location>
</feature>
<keyword evidence="3 5" id="KW-1133">Transmembrane helix</keyword>
<evidence type="ECO:0000313" key="8">
    <source>
        <dbReference type="Proteomes" id="UP001339167"/>
    </source>
</evidence>
<feature type="transmembrane region" description="Helical" evidence="5">
    <location>
        <begin position="174"/>
        <end position="192"/>
    </location>
</feature>
<keyword evidence="7" id="KW-0436">Ligase</keyword>
<dbReference type="Pfam" id="PF04932">
    <property type="entry name" value="Wzy_C"/>
    <property type="match status" value="1"/>
</dbReference>
<evidence type="ECO:0000256" key="1">
    <source>
        <dbReference type="ARBA" id="ARBA00004141"/>
    </source>
</evidence>
<feature type="transmembrane region" description="Helical" evidence="5">
    <location>
        <begin position="50"/>
        <end position="67"/>
    </location>
</feature>
<feature type="transmembrane region" description="Helical" evidence="5">
    <location>
        <begin position="374"/>
        <end position="392"/>
    </location>
</feature>
<comment type="subcellular location">
    <subcellularLocation>
        <location evidence="1">Membrane</location>
        <topology evidence="1">Multi-pass membrane protein</topology>
    </subcellularLocation>
</comment>
<feature type="transmembrane region" description="Helical" evidence="5">
    <location>
        <begin position="199"/>
        <end position="215"/>
    </location>
</feature>
<dbReference type="PANTHER" id="PTHR37422">
    <property type="entry name" value="TEICHURONIC ACID BIOSYNTHESIS PROTEIN TUAE"/>
    <property type="match status" value="1"/>
</dbReference>
<accession>A0ABU7JFL3</accession>
<keyword evidence="4 5" id="KW-0472">Membrane</keyword>
<sequence>MIIRIPKFNYQNAASLLLGLLLAFSFTGLSPFSTSSGLDIELSDTGGGSFARQIIFIFFFGGALAIFLKKQNVSELQKIPLLLLFMGWCFLSIFWADHPAISVRRVALLLITVSTIFMLISCMTLDQTIICITRVLATLVIISLIAMPVLPGAVHTGAELFDTGLEGNWKGIFIHKNHAGPALMVAISLFLYQYYHKRSYVWLVLVFLAFIFLVFTKSKTSIALLMPSLMFGYLLYKTLHLKSFSNIVGIIYICILSLLFILREPIIDSFVSILDNPEAFTGRATIWDIILRAIQDHFWFGIGYGSVWSVGEDMLVAEYAFGWVDWVFTLTHAHNGYLEVLISLGIIGLTLCLATFVIMPFFKAVSLSNSSVHPFMFLFFSSFLFFTLHNMLETDFLNATDGRWFLILIFYFTLYLKGSELKQKRSW</sequence>
<comment type="caution">
    <text evidence="7">The sequence shown here is derived from an EMBL/GenBank/DDBJ whole genome shotgun (WGS) entry which is preliminary data.</text>
</comment>
<evidence type="ECO:0000256" key="5">
    <source>
        <dbReference type="SAM" id="Phobius"/>
    </source>
</evidence>
<evidence type="ECO:0000256" key="4">
    <source>
        <dbReference type="ARBA" id="ARBA00023136"/>
    </source>
</evidence>
<dbReference type="InterPro" id="IPR051533">
    <property type="entry name" value="WaaL-like"/>
</dbReference>
<feature type="transmembrane region" description="Helical" evidence="5">
    <location>
        <begin position="135"/>
        <end position="154"/>
    </location>
</feature>
<evidence type="ECO:0000313" key="7">
    <source>
        <dbReference type="EMBL" id="MEE2024478.1"/>
    </source>
</evidence>
<keyword evidence="2 5" id="KW-0812">Transmembrane</keyword>
<evidence type="ECO:0000256" key="3">
    <source>
        <dbReference type="ARBA" id="ARBA00022989"/>
    </source>
</evidence>
<feature type="transmembrane region" description="Helical" evidence="5">
    <location>
        <begin position="243"/>
        <end position="262"/>
    </location>
</feature>
<feature type="transmembrane region" description="Helical" evidence="5">
    <location>
        <begin position="12"/>
        <end position="30"/>
    </location>
</feature>
<dbReference type="RefSeq" id="WP_330087809.1">
    <property type="nucleotide sequence ID" value="NZ_JAUGZK010000006.1"/>
</dbReference>
<name>A0ABU7JFL3_9GAMM</name>